<dbReference type="Gene3D" id="2.120.10.30">
    <property type="entry name" value="TolB, C-terminal domain"/>
    <property type="match status" value="1"/>
</dbReference>
<comment type="caution">
    <text evidence="4">The sequence shown here is derived from an EMBL/GenBank/DDBJ whole genome shotgun (WGS) entry which is preliminary data.</text>
</comment>
<sequence length="367" mass="38307">MPRKTRTLAPAAAFAVAAVLAVPASPATGAAVTPPARTAADPAFDFTKPTIAATGLTVPWGLAFLPDGSALISERNSARILQMKPGSAPTEVAKLSGVTPTGEGGLLGIAVSPTYAQDGYVYAYYTSASDNRIVRFKLAASPQQEVIFSGIPKNSYHDGGRIHFGPDGMLYVGTGDAGRTANSQDRNSPAGKILRMKPDGTAPPDNPTSGSVVYTLGHRNVQGLAWGPGGVMYNVELGNNRWDEVNHIEAGDNYGWPNVEGTGGEPTYHDPLAVWATREASPSGGAVAGDTLYAAALGGRRLWTVPLDGKGGASGQPTAVLQGTYGRLRTVAVGPDGWLWVMTSNRDGRGQPAQTDDRIIRFPKVAR</sequence>
<dbReference type="AlphaFoldDB" id="A0A5C4J3S8"/>
<dbReference type="InterPro" id="IPR011042">
    <property type="entry name" value="6-blade_b-propeller_TolB-like"/>
</dbReference>
<proteinExistence type="predicted"/>
<name>A0A5C4J3S8_9ACTN</name>
<dbReference type="InterPro" id="IPR012938">
    <property type="entry name" value="Glc/Sorbosone_DH"/>
</dbReference>
<evidence type="ECO:0000256" key="2">
    <source>
        <dbReference type="SAM" id="SignalP"/>
    </source>
</evidence>
<feature type="domain" description="Glucose/Sorbosone dehydrogenase" evidence="3">
    <location>
        <begin position="56"/>
        <end position="349"/>
    </location>
</feature>
<evidence type="ECO:0000256" key="1">
    <source>
        <dbReference type="SAM" id="MobiDB-lite"/>
    </source>
</evidence>
<evidence type="ECO:0000259" key="3">
    <source>
        <dbReference type="Pfam" id="PF07995"/>
    </source>
</evidence>
<feature type="signal peptide" evidence="2">
    <location>
        <begin position="1"/>
        <end position="30"/>
    </location>
</feature>
<reference evidence="4 5" key="1">
    <citation type="submission" date="2019-05" db="EMBL/GenBank/DDBJ databases">
        <title>Draft genome sequence of Actinomadura sp. 14C53.</title>
        <authorList>
            <person name="Saricaoglu S."/>
            <person name="Isik K."/>
        </authorList>
    </citation>
    <scope>NUCLEOTIDE SEQUENCE [LARGE SCALE GENOMIC DNA]</scope>
    <source>
        <strain evidence="4 5">14C53</strain>
    </source>
</reference>
<dbReference type="Pfam" id="PF07995">
    <property type="entry name" value="GSDH"/>
    <property type="match status" value="1"/>
</dbReference>
<dbReference type="Proteomes" id="UP000309174">
    <property type="component" value="Unassembled WGS sequence"/>
</dbReference>
<dbReference type="InterPro" id="IPR011041">
    <property type="entry name" value="Quinoprot_gluc/sorb_DH_b-prop"/>
</dbReference>
<keyword evidence="5" id="KW-1185">Reference proteome</keyword>
<organism evidence="4 5">
    <name type="scientific">Actinomadura soli</name>
    <dbReference type="NCBI Taxonomy" id="2508997"/>
    <lineage>
        <taxon>Bacteria</taxon>
        <taxon>Bacillati</taxon>
        <taxon>Actinomycetota</taxon>
        <taxon>Actinomycetes</taxon>
        <taxon>Streptosporangiales</taxon>
        <taxon>Thermomonosporaceae</taxon>
        <taxon>Actinomadura</taxon>
    </lineage>
</organism>
<evidence type="ECO:0000313" key="5">
    <source>
        <dbReference type="Proteomes" id="UP000309174"/>
    </source>
</evidence>
<feature type="region of interest" description="Disordered" evidence="1">
    <location>
        <begin position="179"/>
        <end position="207"/>
    </location>
</feature>
<accession>A0A5C4J3S8</accession>
<dbReference type="EMBL" id="VCKW01000213">
    <property type="protein sequence ID" value="TMQ91404.1"/>
    <property type="molecule type" value="Genomic_DNA"/>
</dbReference>
<evidence type="ECO:0000313" key="4">
    <source>
        <dbReference type="EMBL" id="TMQ91404.1"/>
    </source>
</evidence>
<dbReference type="OrthoDB" id="9770043at2"/>
<dbReference type="SUPFAM" id="SSF50952">
    <property type="entry name" value="Soluble quinoprotein glucose dehydrogenase"/>
    <property type="match status" value="1"/>
</dbReference>
<protein>
    <submittedName>
        <fullName evidence="4">PQQ-dependent sugar dehydrogenase</fullName>
    </submittedName>
</protein>
<dbReference type="PANTHER" id="PTHR19328:SF13">
    <property type="entry name" value="HIPL1 PROTEIN"/>
    <property type="match status" value="1"/>
</dbReference>
<keyword evidence="2" id="KW-0732">Signal</keyword>
<gene>
    <name evidence="4" type="ORF">ETD83_31125</name>
</gene>
<feature type="chain" id="PRO_5039048448" evidence="2">
    <location>
        <begin position="31"/>
        <end position="367"/>
    </location>
</feature>
<dbReference type="RefSeq" id="WP_138648776.1">
    <property type="nucleotide sequence ID" value="NZ_VCKW01000213.1"/>
</dbReference>
<dbReference type="PANTHER" id="PTHR19328">
    <property type="entry name" value="HEDGEHOG-INTERACTING PROTEIN"/>
    <property type="match status" value="1"/>
</dbReference>